<dbReference type="Proteomes" id="UP001164481">
    <property type="component" value="Chromosome"/>
</dbReference>
<gene>
    <name evidence="1" type="ORF">OIE46_01555</name>
</gene>
<dbReference type="EMBL" id="CP107525">
    <property type="protein sequence ID" value="UZW64738.1"/>
    <property type="molecule type" value="Genomic_DNA"/>
</dbReference>
<evidence type="ECO:0000313" key="2">
    <source>
        <dbReference type="Proteomes" id="UP001164481"/>
    </source>
</evidence>
<reference evidence="1" key="1">
    <citation type="submission" date="2022-10" db="EMBL/GenBank/DDBJ databases">
        <authorList>
            <person name="Wei X."/>
        </authorList>
    </citation>
    <scope>NUCLEOTIDE SEQUENCE</scope>
    <source>
        <strain evidence="1">SD2</strain>
    </source>
</reference>
<dbReference type="RefSeq" id="WP_154221439.1">
    <property type="nucleotide sequence ID" value="NZ_CP034544.1"/>
</dbReference>
<name>A0AAX3F0S2_MYCSY</name>
<reference evidence="1" key="2">
    <citation type="submission" date="2022-11" db="EMBL/GenBank/DDBJ databases">
        <title>complete genomes of mycoplasma synoviae ZX313 strain and SD2 strain.</title>
        <authorList>
            <person name="Zhong Q."/>
        </authorList>
    </citation>
    <scope>NUCLEOTIDE SEQUENCE</scope>
    <source>
        <strain evidence="1">SD2</strain>
    </source>
</reference>
<sequence>MTDSNYRITNDIDLVSDNKNINFRKIFEKEFPYFEKNILDQNFLKGKILDKKIEIINSLYINKRNTIKIKGIKVANIQYVLISKMVQLPFLFSNQQSVKKIENTILDIEFIIKYINQKNLKLQNLELLYLVKQNLVSDYSLKLFFKQNNFSQFINNEINEKEKNKNKNKIKNTVSDPK</sequence>
<evidence type="ECO:0000313" key="1">
    <source>
        <dbReference type="EMBL" id="UZW64738.1"/>
    </source>
</evidence>
<accession>A0AAX3F0S2</accession>
<protein>
    <submittedName>
        <fullName evidence="1">Uncharacterized protein</fullName>
    </submittedName>
</protein>
<organism evidence="1 2">
    <name type="scientific">Mycoplasmopsis synoviae</name>
    <name type="common">Mycoplasma synoviae</name>
    <dbReference type="NCBI Taxonomy" id="2109"/>
    <lineage>
        <taxon>Bacteria</taxon>
        <taxon>Bacillati</taxon>
        <taxon>Mycoplasmatota</taxon>
        <taxon>Mycoplasmoidales</taxon>
        <taxon>Metamycoplasmataceae</taxon>
        <taxon>Mycoplasmopsis</taxon>
    </lineage>
</organism>
<dbReference type="AlphaFoldDB" id="A0AAX3F0S2"/>
<proteinExistence type="predicted"/>